<name>A0A4R0NCU4_9SPHI</name>
<accession>A0A4R0NCU4</accession>
<sequence length="121" mass="13661">MKTIIYGIAILFASLGYSCQNRSGNLSLNTTDTNSAFRFEANYAEDKTAKLKKYLDSALNNELSLDQDIDLLVNLNGKDKFNLKAKQGWLQIDFDKQNSSLNGYVKLKKLTEGIQKKLVEM</sequence>
<keyword evidence="2" id="KW-1185">Reference proteome</keyword>
<organism evidence="1 2">
    <name type="scientific">Pedobacter frigidisoli</name>
    <dbReference type="NCBI Taxonomy" id="2530455"/>
    <lineage>
        <taxon>Bacteria</taxon>
        <taxon>Pseudomonadati</taxon>
        <taxon>Bacteroidota</taxon>
        <taxon>Sphingobacteriia</taxon>
        <taxon>Sphingobacteriales</taxon>
        <taxon>Sphingobacteriaceae</taxon>
        <taxon>Pedobacter</taxon>
    </lineage>
</organism>
<comment type="caution">
    <text evidence="1">The sequence shown here is derived from an EMBL/GenBank/DDBJ whole genome shotgun (WGS) entry which is preliminary data.</text>
</comment>
<dbReference type="PROSITE" id="PS51257">
    <property type="entry name" value="PROKAR_LIPOPROTEIN"/>
    <property type="match status" value="1"/>
</dbReference>
<dbReference type="AlphaFoldDB" id="A0A4R0NCU4"/>
<protein>
    <submittedName>
        <fullName evidence="1">Uncharacterized protein</fullName>
    </submittedName>
</protein>
<evidence type="ECO:0000313" key="1">
    <source>
        <dbReference type="EMBL" id="TCC96882.1"/>
    </source>
</evidence>
<evidence type="ECO:0000313" key="2">
    <source>
        <dbReference type="Proteomes" id="UP000291485"/>
    </source>
</evidence>
<gene>
    <name evidence="1" type="ORF">EZ449_22080</name>
</gene>
<dbReference type="RefSeq" id="WP_131563008.1">
    <property type="nucleotide sequence ID" value="NZ_SJSN01000037.1"/>
</dbReference>
<reference evidence="1 2" key="1">
    <citation type="submission" date="2019-02" db="EMBL/GenBank/DDBJ databases">
        <title>Pedobacter sp. RP-3-11 sp. nov., isolated from Arctic soil.</title>
        <authorList>
            <person name="Dahal R.H."/>
        </authorList>
    </citation>
    <scope>NUCLEOTIDE SEQUENCE [LARGE SCALE GENOMIC DNA]</scope>
    <source>
        <strain evidence="1 2">RP-3-11</strain>
    </source>
</reference>
<dbReference type="EMBL" id="SJSN01000037">
    <property type="protein sequence ID" value="TCC96882.1"/>
    <property type="molecule type" value="Genomic_DNA"/>
</dbReference>
<dbReference type="Proteomes" id="UP000291485">
    <property type="component" value="Unassembled WGS sequence"/>
</dbReference>
<dbReference type="OrthoDB" id="765088at2"/>
<proteinExistence type="predicted"/>